<gene>
    <name evidence="1" type="ORF">KUTeg_021984</name>
</gene>
<protein>
    <submittedName>
        <fullName evidence="1">Uncharacterized protein</fullName>
    </submittedName>
</protein>
<evidence type="ECO:0000313" key="1">
    <source>
        <dbReference type="EMBL" id="KAJ8300465.1"/>
    </source>
</evidence>
<accession>A0ABQ9EAG7</accession>
<dbReference type="Proteomes" id="UP001217089">
    <property type="component" value="Unassembled WGS sequence"/>
</dbReference>
<reference evidence="1 2" key="1">
    <citation type="submission" date="2022-12" db="EMBL/GenBank/DDBJ databases">
        <title>Chromosome-level genome of Tegillarca granosa.</title>
        <authorList>
            <person name="Kim J."/>
        </authorList>
    </citation>
    <scope>NUCLEOTIDE SEQUENCE [LARGE SCALE GENOMIC DNA]</scope>
    <source>
        <strain evidence="1">Teg-2019</strain>
        <tissue evidence="1">Adductor muscle</tissue>
    </source>
</reference>
<evidence type="ECO:0000313" key="2">
    <source>
        <dbReference type="Proteomes" id="UP001217089"/>
    </source>
</evidence>
<organism evidence="1 2">
    <name type="scientific">Tegillarca granosa</name>
    <name type="common">Malaysian cockle</name>
    <name type="synonym">Anadara granosa</name>
    <dbReference type="NCBI Taxonomy" id="220873"/>
    <lineage>
        <taxon>Eukaryota</taxon>
        <taxon>Metazoa</taxon>
        <taxon>Spiralia</taxon>
        <taxon>Lophotrochozoa</taxon>
        <taxon>Mollusca</taxon>
        <taxon>Bivalvia</taxon>
        <taxon>Autobranchia</taxon>
        <taxon>Pteriomorphia</taxon>
        <taxon>Arcoida</taxon>
        <taxon>Arcoidea</taxon>
        <taxon>Arcidae</taxon>
        <taxon>Tegillarca</taxon>
    </lineage>
</organism>
<proteinExistence type="predicted"/>
<dbReference type="EMBL" id="JARBDR010000919">
    <property type="protein sequence ID" value="KAJ8300465.1"/>
    <property type="molecule type" value="Genomic_DNA"/>
</dbReference>
<keyword evidence="2" id="KW-1185">Reference proteome</keyword>
<comment type="caution">
    <text evidence="1">The sequence shown here is derived from an EMBL/GenBank/DDBJ whole genome shotgun (WGS) entry which is preliminary data.</text>
</comment>
<sequence>MMIAALEFFLQMSLNDSEIISQNNWEWTLIPIQFKPMVRITKIEASVTQTEILKLSTIIFQPAAEQQNIIMHQAWNPIIPNTCAMN</sequence>
<name>A0ABQ9EAG7_TEGGR</name>